<gene>
    <name evidence="3" type="ORF">DCAR_0209619</name>
</gene>
<sequence length="347" mass="39905">MEALSDFFTTQFSKFQVDFRGEHKDTAITSTGPNDPHIIEEHWSHPDHPLELFQFIINEHDSDDEDDDDNTTVLICDGCTQHITVTHPSYYGCTQCNFFLHSVCAIKLPKVLPIGISSFHTQHPLALTRKPRFYTTVDCAICGWETNGFYYNCEACDMKIDICCAFLPSRIKYKSHKHHPFILRPSWGEACSVSREEITGGMEYGCEICSNFRMNVSSVLVPSTMKHKYDASITLRYPPFFYEGAFYCELCEDRVNNQRWLYHCDKSDHSFHSDCLFSWQKIKLGGTVRIDINDKMHTLAFVFKMNVSAALYICGNCGDGYTHSLFFERDGCGYLICVNCVRDRYGD</sequence>
<dbReference type="SUPFAM" id="SSF57889">
    <property type="entry name" value="Cysteine-rich domain"/>
    <property type="match status" value="2"/>
</dbReference>
<evidence type="ECO:0000313" key="4">
    <source>
        <dbReference type="Proteomes" id="UP000077755"/>
    </source>
</evidence>
<keyword evidence="4" id="KW-1185">Reference proteome</keyword>
<accession>A0AAF1AS75</accession>
<protein>
    <recommendedName>
        <fullName evidence="2">DC1 domain-containing protein</fullName>
    </recommendedName>
</protein>
<evidence type="ECO:0000313" key="3">
    <source>
        <dbReference type="EMBL" id="WOG90375.1"/>
    </source>
</evidence>
<dbReference type="InterPro" id="IPR053192">
    <property type="entry name" value="Vacuole_Formation_Reg"/>
</dbReference>
<reference evidence="3" key="1">
    <citation type="journal article" date="2016" name="Nat. Genet.">
        <title>A high-quality carrot genome assembly provides new insights into carotenoid accumulation and asterid genome evolution.</title>
        <authorList>
            <person name="Iorizzo M."/>
            <person name="Ellison S."/>
            <person name="Senalik D."/>
            <person name="Zeng P."/>
            <person name="Satapoomin P."/>
            <person name="Huang J."/>
            <person name="Bowman M."/>
            <person name="Iovene M."/>
            <person name="Sanseverino W."/>
            <person name="Cavagnaro P."/>
            <person name="Yildiz M."/>
            <person name="Macko-Podgorni A."/>
            <person name="Moranska E."/>
            <person name="Grzebelus E."/>
            <person name="Grzebelus D."/>
            <person name="Ashrafi H."/>
            <person name="Zheng Z."/>
            <person name="Cheng S."/>
            <person name="Spooner D."/>
            <person name="Van Deynze A."/>
            <person name="Simon P."/>
        </authorList>
    </citation>
    <scope>NUCLEOTIDE SEQUENCE</scope>
    <source>
        <tissue evidence="3">Leaf</tissue>
    </source>
</reference>
<dbReference type="AlphaFoldDB" id="A0AAF1AS75"/>
<keyword evidence="1" id="KW-0677">Repeat</keyword>
<feature type="domain" description="DC1" evidence="2">
    <location>
        <begin position="119"/>
        <end position="165"/>
    </location>
</feature>
<dbReference type="PANTHER" id="PTHR32410:SF216">
    <property type="entry name" value="PHORBOL-ESTER_DAG-TYPE DOMAIN-CONTAINING PROTEIN"/>
    <property type="match status" value="1"/>
</dbReference>
<dbReference type="InterPro" id="IPR046349">
    <property type="entry name" value="C1-like_sf"/>
</dbReference>
<name>A0AAF1AS75_DAUCS</name>
<feature type="domain" description="DC1" evidence="2">
    <location>
        <begin position="240"/>
        <end position="275"/>
    </location>
</feature>
<reference evidence="3" key="2">
    <citation type="submission" date="2022-03" db="EMBL/GenBank/DDBJ databases">
        <title>Draft title - Genomic analysis of global carrot germplasm unveils the trajectory of domestication and the origin of high carotenoid orange carrot.</title>
        <authorList>
            <person name="Iorizzo M."/>
            <person name="Ellison S."/>
            <person name="Senalik D."/>
            <person name="Macko-Podgorni A."/>
            <person name="Grzebelus D."/>
            <person name="Bostan H."/>
            <person name="Rolling W."/>
            <person name="Curaba J."/>
            <person name="Simon P."/>
        </authorList>
    </citation>
    <scope>NUCLEOTIDE SEQUENCE</scope>
    <source>
        <tissue evidence="3">Leaf</tissue>
    </source>
</reference>
<dbReference type="PANTHER" id="PTHR32410">
    <property type="entry name" value="CYSTEINE/HISTIDINE-RICH C1 DOMAIN FAMILY PROTEIN"/>
    <property type="match status" value="1"/>
</dbReference>
<proteinExistence type="predicted"/>
<evidence type="ECO:0000256" key="1">
    <source>
        <dbReference type="ARBA" id="ARBA00022737"/>
    </source>
</evidence>
<dbReference type="InterPro" id="IPR004146">
    <property type="entry name" value="DC1"/>
</dbReference>
<evidence type="ECO:0000259" key="2">
    <source>
        <dbReference type="Pfam" id="PF03107"/>
    </source>
</evidence>
<dbReference type="EMBL" id="CP093344">
    <property type="protein sequence ID" value="WOG90375.1"/>
    <property type="molecule type" value="Genomic_DNA"/>
</dbReference>
<dbReference type="Pfam" id="PF03107">
    <property type="entry name" value="C1_2"/>
    <property type="match status" value="3"/>
</dbReference>
<feature type="domain" description="DC1" evidence="2">
    <location>
        <begin position="44"/>
        <end position="105"/>
    </location>
</feature>
<organism evidence="3 4">
    <name type="scientific">Daucus carota subsp. sativus</name>
    <name type="common">Carrot</name>
    <dbReference type="NCBI Taxonomy" id="79200"/>
    <lineage>
        <taxon>Eukaryota</taxon>
        <taxon>Viridiplantae</taxon>
        <taxon>Streptophyta</taxon>
        <taxon>Embryophyta</taxon>
        <taxon>Tracheophyta</taxon>
        <taxon>Spermatophyta</taxon>
        <taxon>Magnoliopsida</taxon>
        <taxon>eudicotyledons</taxon>
        <taxon>Gunneridae</taxon>
        <taxon>Pentapetalae</taxon>
        <taxon>asterids</taxon>
        <taxon>campanulids</taxon>
        <taxon>Apiales</taxon>
        <taxon>Apiaceae</taxon>
        <taxon>Apioideae</taxon>
        <taxon>Scandiceae</taxon>
        <taxon>Daucinae</taxon>
        <taxon>Daucus</taxon>
        <taxon>Daucus sect. Daucus</taxon>
    </lineage>
</organism>
<dbReference type="Proteomes" id="UP000077755">
    <property type="component" value="Chromosome 2"/>
</dbReference>